<accession>A0A2A9E1N6</accession>
<feature type="domain" description="Flavodoxin-like" evidence="1">
    <location>
        <begin position="3"/>
        <end position="159"/>
    </location>
</feature>
<dbReference type="Proteomes" id="UP000225548">
    <property type="component" value="Unassembled WGS sequence"/>
</dbReference>
<dbReference type="Pfam" id="PF12724">
    <property type="entry name" value="Flavodoxin_5"/>
    <property type="match status" value="1"/>
</dbReference>
<dbReference type="AlphaFoldDB" id="A0A2A9E1N6"/>
<evidence type="ECO:0000259" key="1">
    <source>
        <dbReference type="PROSITE" id="PS50902"/>
    </source>
</evidence>
<evidence type="ECO:0000313" key="2">
    <source>
        <dbReference type="EMBL" id="PFG32764.1"/>
    </source>
</evidence>
<dbReference type="SUPFAM" id="SSF52218">
    <property type="entry name" value="Flavoproteins"/>
    <property type="match status" value="1"/>
</dbReference>
<dbReference type="InterPro" id="IPR029039">
    <property type="entry name" value="Flavoprotein-like_sf"/>
</dbReference>
<dbReference type="PROSITE" id="PS50902">
    <property type="entry name" value="FLAVODOXIN_LIKE"/>
    <property type="match status" value="1"/>
</dbReference>
<dbReference type="InterPro" id="IPR026816">
    <property type="entry name" value="Flavodoxin_dom"/>
</dbReference>
<dbReference type="InterPro" id="IPR008254">
    <property type="entry name" value="Flavodoxin/NO_synth"/>
</dbReference>
<comment type="caution">
    <text evidence="2">The sequence shown here is derived from an EMBL/GenBank/DDBJ whole genome shotgun (WGS) entry which is preliminary data.</text>
</comment>
<dbReference type="RefSeq" id="WP_098454085.1">
    <property type="nucleotide sequence ID" value="NZ_PDJG01000001.1"/>
</dbReference>
<dbReference type="GO" id="GO:0010181">
    <property type="term" value="F:FMN binding"/>
    <property type="evidence" value="ECO:0007669"/>
    <property type="project" value="InterPro"/>
</dbReference>
<dbReference type="EMBL" id="PDJG01000001">
    <property type="protein sequence ID" value="PFG32764.1"/>
    <property type="molecule type" value="Genomic_DNA"/>
</dbReference>
<reference evidence="2 3" key="1">
    <citation type="submission" date="2017-10" db="EMBL/GenBank/DDBJ databases">
        <title>Sequencing the genomes of 1000 actinobacteria strains.</title>
        <authorList>
            <person name="Klenk H.-P."/>
        </authorList>
    </citation>
    <scope>NUCLEOTIDE SEQUENCE [LARGE SCALE GENOMIC DNA]</scope>
    <source>
        <strain evidence="2 3">DSM 18966</strain>
    </source>
</reference>
<evidence type="ECO:0000313" key="3">
    <source>
        <dbReference type="Proteomes" id="UP000225548"/>
    </source>
</evidence>
<gene>
    <name evidence="2" type="ORF">ATL42_0612</name>
</gene>
<organism evidence="2 3">
    <name type="scientific">Sanguibacter antarcticus</name>
    <dbReference type="NCBI Taxonomy" id="372484"/>
    <lineage>
        <taxon>Bacteria</taxon>
        <taxon>Bacillati</taxon>
        <taxon>Actinomycetota</taxon>
        <taxon>Actinomycetes</taxon>
        <taxon>Micrococcales</taxon>
        <taxon>Sanguibacteraceae</taxon>
        <taxon>Sanguibacter</taxon>
    </lineage>
</organism>
<dbReference type="OrthoDB" id="129384at2"/>
<keyword evidence="3" id="KW-1185">Reference proteome</keyword>
<dbReference type="Gene3D" id="3.40.50.360">
    <property type="match status" value="1"/>
</dbReference>
<sequence>MRISIAVASKHGSTAEIAAAVGEELAASGHDVSVHDMATASVLELDESGAIILGSAIYYGHWLLPAEVFTEDLSLRLDGRPVWMFSSGPIGAPAQPDPTTVDVEDQLVLTQPREHKVFAGRLERARLHRGERAVATALRSPEGDFRDWEEIRGWARGIARALDDVHSATA</sequence>
<name>A0A2A9E1N6_9MICO</name>
<protein>
    <submittedName>
        <fullName evidence="2">Menaquinone-dependent protoporphyrinogen oxidase</fullName>
    </submittedName>
</protein>
<proteinExistence type="predicted"/>